<organism evidence="1 2">
    <name type="scientific">Penicillium salamii</name>
    <dbReference type="NCBI Taxonomy" id="1612424"/>
    <lineage>
        <taxon>Eukaryota</taxon>
        <taxon>Fungi</taxon>
        <taxon>Dikarya</taxon>
        <taxon>Ascomycota</taxon>
        <taxon>Pezizomycotina</taxon>
        <taxon>Eurotiomycetes</taxon>
        <taxon>Eurotiomycetidae</taxon>
        <taxon>Eurotiales</taxon>
        <taxon>Aspergillaceae</taxon>
        <taxon>Penicillium</taxon>
    </lineage>
</organism>
<sequence length="429" mass="48671">MPSIRTPIIMISYGGKTNQFKHRDGEVKNEGNLIWTFNRTRPFFVYMNTRFARRIHTSKMALPISSPSPRLDRFGQAMESLYGSFTNIENPAKWTPPPMSGGHRGRYLWTDAFGVINLITMHREYRRCGSGTGDDNRYLIFADSLIQEVHEVLGRQRDGRSRLPGATDANPLGGGLRIGKTEDYGSDADGQYHHYLTVWMFALNRMGRASGDVKYNRLAVQLAKAIHSKFFIDRAAAKPRMIWKMDVNLSEPVVKSEGNLDPIDGYVVFRILQASAIEAGDGEILAEEIGDYKRTMDRKGEHFVSSDTLDLGMTLWTAHWFCATEDWAADLTKKCFDQIYNLFETNKYLERNIKFRLAFREFGASMGIQCQAEIHAEKDRSVDLKCYSDAIIAAWDPYMELSISDGLTPEDLRPITRVMYAAALIPGGK</sequence>
<evidence type="ECO:0000313" key="1">
    <source>
        <dbReference type="EMBL" id="CAG8350760.1"/>
    </source>
</evidence>
<proteinExistence type="predicted"/>
<protein>
    <submittedName>
        <fullName evidence="1">Uncharacterized protein</fullName>
    </submittedName>
</protein>
<reference evidence="1" key="1">
    <citation type="submission" date="2021-07" db="EMBL/GenBank/DDBJ databases">
        <authorList>
            <person name="Branca A.L. A."/>
        </authorList>
    </citation>
    <scope>NUCLEOTIDE SEQUENCE</scope>
</reference>
<name>A0A9W4IQ14_9EURO</name>
<dbReference type="EMBL" id="CAJVPA010000111">
    <property type="protein sequence ID" value="CAG8350760.1"/>
    <property type="molecule type" value="Genomic_DNA"/>
</dbReference>
<dbReference type="Proteomes" id="UP001152646">
    <property type="component" value="Unassembled WGS sequence"/>
</dbReference>
<dbReference type="AlphaFoldDB" id="A0A9W4IQ14"/>
<evidence type="ECO:0000313" key="2">
    <source>
        <dbReference type="Proteomes" id="UP001152646"/>
    </source>
</evidence>
<dbReference type="OrthoDB" id="302966at2759"/>
<gene>
    <name evidence="1" type="ORF">PSALAMII_LOCUS3206</name>
</gene>
<comment type="caution">
    <text evidence="1">The sequence shown here is derived from an EMBL/GenBank/DDBJ whole genome shotgun (WGS) entry which is preliminary data.</text>
</comment>
<accession>A0A9W4IQ14</accession>